<accession>A0A918FSF9</accession>
<proteinExistence type="predicted"/>
<reference evidence="2" key="1">
    <citation type="journal article" date="2014" name="Int. J. Syst. Evol. Microbiol.">
        <title>Complete genome sequence of Corynebacterium casei LMG S-19264T (=DSM 44701T), isolated from a smear-ripened cheese.</title>
        <authorList>
            <consortium name="US DOE Joint Genome Institute (JGI-PGF)"/>
            <person name="Walter F."/>
            <person name="Albersmeier A."/>
            <person name="Kalinowski J."/>
            <person name="Ruckert C."/>
        </authorList>
    </citation>
    <scope>NUCLEOTIDE SEQUENCE</scope>
    <source>
        <strain evidence="2">JCM 4386</strain>
    </source>
</reference>
<comment type="caution">
    <text evidence="2">The sequence shown here is derived from an EMBL/GenBank/DDBJ whole genome shotgun (WGS) entry which is preliminary data.</text>
</comment>
<evidence type="ECO:0000313" key="2">
    <source>
        <dbReference type="EMBL" id="GGR75383.1"/>
    </source>
</evidence>
<keyword evidence="1" id="KW-0812">Transmembrane</keyword>
<keyword evidence="1" id="KW-1133">Transmembrane helix</keyword>
<feature type="transmembrane region" description="Helical" evidence="1">
    <location>
        <begin position="47"/>
        <end position="64"/>
    </location>
</feature>
<keyword evidence="1" id="KW-0472">Membrane</keyword>
<evidence type="ECO:0000313" key="3">
    <source>
        <dbReference type="Proteomes" id="UP000606194"/>
    </source>
</evidence>
<reference evidence="2" key="2">
    <citation type="submission" date="2020-09" db="EMBL/GenBank/DDBJ databases">
        <authorList>
            <person name="Sun Q."/>
            <person name="Ohkuma M."/>
        </authorList>
    </citation>
    <scope>NUCLEOTIDE SEQUENCE</scope>
    <source>
        <strain evidence="2">JCM 4386</strain>
    </source>
</reference>
<feature type="transmembrane region" description="Helical" evidence="1">
    <location>
        <begin position="6"/>
        <end position="26"/>
    </location>
</feature>
<dbReference type="AlphaFoldDB" id="A0A918FSF9"/>
<gene>
    <name evidence="2" type="ORF">GCM10010269_13250</name>
</gene>
<dbReference type="EMBL" id="BMTL01000004">
    <property type="protein sequence ID" value="GGR75383.1"/>
    <property type="molecule type" value="Genomic_DNA"/>
</dbReference>
<feature type="transmembrane region" description="Helical" evidence="1">
    <location>
        <begin position="70"/>
        <end position="87"/>
    </location>
</feature>
<evidence type="ECO:0000256" key="1">
    <source>
        <dbReference type="SAM" id="Phobius"/>
    </source>
</evidence>
<organism evidence="2 3">
    <name type="scientific">Streptomyces humidus</name>
    <dbReference type="NCBI Taxonomy" id="52259"/>
    <lineage>
        <taxon>Bacteria</taxon>
        <taxon>Bacillati</taxon>
        <taxon>Actinomycetota</taxon>
        <taxon>Actinomycetes</taxon>
        <taxon>Kitasatosporales</taxon>
        <taxon>Streptomycetaceae</taxon>
        <taxon>Streptomyces</taxon>
    </lineage>
</organism>
<sequence length="100" mass="10977">MRAVDIPGWFAWIFLGLVALQVLGLVPIIHRLRGLDSAVRFEARLDLLDAVGGLLLFGGGLLSLLVAESWLWIAVPGWMLMTAGYAIKGVHWLRARRTAA</sequence>
<protein>
    <submittedName>
        <fullName evidence="2">Uncharacterized protein</fullName>
    </submittedName>
</protein>
<name>A0A918FSF9_9ACTN</name>
<keyword evidence="3" id="KW-1185">Reference proteome</keyword>
<dbReference type="Proteomes" id="UP000606194">
    <property type="component" value="Unassembled WGS sequence"/>
</dbReference>